<comment type="pathway">
    <text evidence="1">tRNA modification.</text>
</comment>
<dbReference type="CDD" id="cd04301">
    <property type="entry name" value="NAT_SF"/>
    <property type="match status" value="1"/>
</dbReference>
<comment type="catalytic activity">
    <reaction evidence="14">
        <text>uridine(34) in tRNA + acetyl-CoA + S-adenosyl-L-methionine + H2O = 5-(carboxymethyl)uridine(34) in tRNA + 5'-deoxyadenosine + L-methionine + CoA + 2 H(+)</text>
        <dbReference type="Rhea" id="RHEA:61020"/>
        <dbReference type="Rhea" id="RHEA-COMP:10407"/>
        <dbReference type="Rhea" id="RHEA-COMP:11727"/>
        <dbReference type="ChEBI" id="CHEBI:15377"/>
        <dbReference type="ChEBI" id="CHEBI:15378"/>
        <dbReference type="ChEBI" id="CHEBI:17319"/>
        <dbReference type="ChEBI" id="CHEBI:57287"/>
        <dbReference type="ChEBI" id="CHEBI:57288"/>
        <dbReference type="ChEBI" id="CHEBI:57844"/>
        <dbReference type="ChEBI" id="CHEBI:59789"/>
        <dbReference type="ChEBI" id="CHEBI:65315"/>
        <dbReference type="ChEBI" id="CHEBI:74882"/>
        <dbReference type="EC" id="2.3.1.311"/>
    </reaction>
    <physiologicalReaction direction="left-to-right" evidence="14">
        <dbReference type="Rhea" id="RHEA:61021"/>
    </physiologicalReaction>
</comment>
<dbReference type="GO" id="GO:0000049">
    <property type="term" value="F:tRNA binding"/>
    <property type="evidence" value="ECO:0007669"/>
    <property type="project" value="UniProtKB-KW"/>
</dbReference>
<dbReference type="GO" id="GO:0106261">
    <property type="term" value="F:tRNA uridine(34) acetyltransferase activity"/>
    <property type="evidence" value="ECO:0007669"/>
    <property type="project" value="UniProtKB-EC"/>
</dbReference>
<dbReference type="GO" id="GO:0046872">
    <property type="term" value="F:metal ion binding"/>
    <property type="evidence" value="ECO:0007669"/>
    <property type="project" value="UniProtKB-KW"/>
</dbReference>
<dbReference type="EC" id="2.3.1.311" evidence="13"/>
<dbReference type="GO" id="GO:0051539">
    <property type="term" value="F:4 iron, 4 sulfur cluster binding"/>
    <property type="evidence" value="ECO:0007669"/>
    <property type="project" value="UniProtKB-KW"/>
</dbReference>
<feature type="binding site" evidence="15">
    <location>
        <position position="100"/>
    </location>
    <ligand>
        <name>[4Fe-4S] cluster</name>
        <dbReference type="ChEBI" id="CHEBI:49883"/>
        <note>4Fe-4S-S-AdoMet</note>
    </ligand>
</feature>
<evidence type="ECO:0000256" key="9">
    <source>
        <dbReference type="ARBA" id="ARBA00022884"/>
    </source>
</evidence>
<keyword evidence="6" id="KW-0949">S-adenosyl-L-methionine</keyword>
<dbReference type="InterPro" id="IPR034687">
    <property type="entry name" value="ELP3-like"/>
</dbReference>
<dbReference type="PIRSF" id="PIRSF005669">
    <property type="entry name" value="Hist_AcTrfase_ELP3"/>
    <property type="match status" value="1"/>
</dbReference>
<dbReference type="GO" id="GO:0002926">
    <property type="term" value="P:tRNA wobble base 5-methoxycarbonylmethyl-2-thiouridinylation"/>
    <property type="evidence" value="ECO:0007669"/>
    <property type="project" value="TreeGrafter"/>
</dbReference>
<evidence type="ECO:0000256" key="5">
    <source>
        <dbReference type="ARBA" id="ARBA00022679"/>
    </source>
</evidence>
<proteinExistence type="inferred from homology"/>
<dbReference type="InterPro" id="IPR023404">
    <property type="entry name" value="rSAM_horseshoe"/>
</dbReference>
<evidence type="ECO:0000256" key="6">
    <source>
        <dbReference type="ARBA" id="ARBA00022691"/>
    </source>
</evidence>
<sequence>MGKIEEKVILLATEKIRLRRLNNAEQFNELKRFVLRSEIKSGTLPSTANLLKAYHNLVEKNKLSPNKILEKLLVKRAVRTLSGVSIVTVLTKPFPCPGKCVYCPLEKNMPKSYLSEEPAAARALKLNFDPFKQVTARLNTLEKNGHPTDKVELIVKGGTWNAYPINYQYWFILRCFEACNAKNQSKIKNQKFNSKIKINEFKKILAGEQKKNETAQHRIIGLTLETRPDFVTYETVGQMRELGCTRAELGVQTTDDKILKIIKRGHAAEDIKKAVKLLKQYGFKVDFHLMPQLPGSTPAKDLKMLLSVFSDSDYRPDMLKIYPCAVIKNSELYRWWKAGKFQPYSNKQLLSILKKFKAQVPYYVRISRLIRDVPGRYIEAGNKVTNLRQVIQSEMAAEKLKCKCLRCREIGHQEKIKNKKSKIKLFSNKYKSSGGMEYFLSFEDIKRQAIFAFCRLRIDKTGIYPAFIRELHVYGQSISVGEREQKASQHKGLGVKLIKEAEKICKKHKIREIAVISGVGVKNYYKKFGYKPENTYMIKSLKH</sequence>
<keyword evidence="3" id="KW-0004">4Fe-4S</keyword>
<evidence type="ECO:0000256" key="3">
    <source>
        <dbReference type="ARBA" id="ARBA00022485"/>
    </source>
</evidence>
<dbReference type="Gene3D" id="3.80.30.20">
    <property type="entry name" value="tm_1862 like domain"/>
    <property type="match status" value="1"/>
</dbReference>
<evidence type="ECO:0000256" key="4">
    <source>
        <dbReference type="ARBA" id="ARBA00022555"/>
    </source>
</evidence>
<evidence type="ECO:0000256" key="12">
    <source>
        <dbReference type="ARBA" id="ARBA00023315"/>
    </source>
</evidence>
<evidence type="ECO:0000313" key="17">
    <source>
        <dbReference type="EMBL" id="PIT88353.1"/>
    </source>
</evidence>
<keyword evidence="9" id="KW-0694">RNA-binding</keyword>
<evidence type="ECO:0000256" key="15">
    <source>
        <dbReference type="PIRSR" id="PIRSR005669-1"/>
    </source>
</evidence>
<dbReference type="SFLD" id="SFLDS00029">
    <property type="entry name" value="Radical_SAM"/>
    <property type="match status" value="1"/>
</dbReference>
<dbReference type="GO" id="GO:0005737">
    <property type="term" value="C:cytoplasm"/>
    <property type="evidence" value="ECO:0007669"/>
    <property type="project" value="TreeGrafter"/>
</dbReference>
<dbReference type="CDD" id="cd01335">
    <property type="entry name" value="Radical_SAM"/>
    <property type="match status" value="1"/>
</dbReference>
<evidence type="ECO:0000256" key="7">
    <source>
        <dbReference type="ARBA" id="ARBA00022694"/>
    </source>
</evidence>
<dbReference type="Pfam" id="PF04055">
    <property type="entry name" value="Radical_SAM"/>
    <property type="match status" value="1"/>
</dbReference>
<comment type="cofactor">
    <cofactor evidence="15">
        <name>[4Fe-4S] cluster</name>
        <dbReference type="ChEBI" id="CHEBI:49883"/>
    </cofactor>
    <text evidence="15">Binds 1 [4Fe-4S] cluster. The cluster is coordinated with 3 cysteines and an exchangeable S-adenosyl-L-methionine.</text>
</comment>
<keyword evidence="8 15" id="KW-0479">Metal-binding</keyword>
<evidence type="ECO:0000256" key="2">
    <source>
        <dbReference type="ARBA" id="ARBA00005494"/>
    </source>
</evidence>
<feature type="domain" description="Elp3/MiaA/NifB-like radical SAM core" evidence="16">
    <location>
        <begin position="86"/>
        <end position="355"/>
    </location>
</feature>
<dbReference type="PANTHER" id="PTHR11135">
    <property type="entry name" value="HISTONE ACETYLTRANSFERASE-RELATED"/>
    <property type="match status" value="1"/>
</dbReference>
<evidence type="ECO:0000313" key="18">
    <source>
        <dbReference type="Proteomes" id="UP000231426"/>
    </source>
</evidence>
<keyword evidence="10 15" id="KW-0408">Iron</keyword>
<dbReference type="SFLD" id="SFLDF00344">
    <property type="entry name" value="ELP3-like"/>
    <property type="match status" value="1"/>
</dbReference>
<evidence type="ECO:0000256" key="11">
    <source>
        <dbReference type="ARBA" id="ARBA00023014"/>
    </source>
</evidence>
<dbReference type="Proteomes" id="UP000231426">
    <property type="component" value="Unassembled WGS sequence"/>
</dbReference>
<accession>A0A2M6W6D0</accession>
<gene>
    <name evidence="17" type="ORF">COU29_00995</name>
</gene>
<dbReference type="InterPro" id="IPR016181">
    <property type="entry name" value="Acyl_CoA_acyltransferase"/>
</dbReference>
<dbReference type="AlphaFoldDB" id="A0A2M6W6D0"/>
<dbReference type="Pfam" id="PF16199">
    <property type="entry name" value="Radical_SAM_C"/>
    <property type="match status" value="1"/>
</dbReference>
<comment type="similarity">
    <text evidence="2">Belongs to the ELP3 family.</text>
</comment>
<keyword evidence="12" id="KW-0012">Acyltransferase</keyword>
<evidence type="ECO:0000256" key="1">
    <source>
        <dbReference type="ARBA" id="ARBA00005217"/>
    </source>
</evidence>
<evidence type="ECO:0000259" key="16">
    <source>
        <dbReference type="SMART" id="SM00729"/>
    </source>
</evidence>
<evidence type="ECO:0000256" key="8">
    <source>
        <dbReference type="ARBA" id="ARBA00022723"/>
    </source>
</evidence>
<dbReference type="SUPFAM" id="SSF102114">
    <property type="entry name" value="Radical SAM enzymes"/>
    <property type="match status" value="1"/>
</dbReference>
<evidence type="ECO:0000256" key="14">
    <source>
        <dbReference type="ARBA" id="ARBA00047372"/>
    </source>
</evidence>
<comment type="caution">
    <text evidence="17">The sequence shown here is derived from an EMBL/GenBank/DDBJ whole genome shotgun (WGS) entry which is preliminary data.</text>
</comment>
<dbReference type="Gene3D" id="3.40.630.30">
    <property type="match status" value="1"/>
</dbReference>
<dbReference type="GO" id="GO:0033588">
    <property type="term" value="C:elongator holoenzyme complex"/>
    <property type="evidence" value="ECO:0007669"/>
    <property type="project" value="TreeGrafter"/>
</dbReference>
<dbReference type="InterPro" id="IPR032432">
    <property type="entry name" value="Radical_SAM_C"/>
</dbReference>
<keyword evidence="5" id="KW-0808">Transferase</keyword>
<protein>
    <recommendedName>
        <fullName evidence="13">tRNA carboxymethyluridine synthase</fullName>
        <ecNumber evidence="13">2.3.1.311</ecNumber>
    </recommendedName>
</protein>
<evidence type="ECO:0000256" key="13">
    <source>
        <dbReference type="ARBA" id="ARBA00044771"/>
    </source>
</evidence>
<keyword evidence="4" id="KW-0820">tRNA-binding</keyword>
<dbReference type="InterPro" id="IPR058240">
    <property type="entry name" value="rSAM_sf"/>
</dbReference>
<dbReference type="NCBIfam" id="TIGR01211">
    <property type="entry name" value="ELP3"/>
    <property type="match status" value="1"/>
</dbReference>
<dbReference type="SUPFAM" id="SSF55729">
    <property type="entry name" value="Acyl-CoA N-acyltransferases (Nat)"/>
    <property type="match status" value="1"/>
</dbReference>
<dbReference type="SFLD" id="SFLDG01086">
    <property type="entry name" value="elongater_protein-like"/>
    <property type="match status" value="1"/>
</dbReference>
<name>A0A2M6W6D0_9BACT</name>
<reference evidence="18" key="1">
    <citation type="submission" date="2017-09" db="EMBL/GenBank/DDBJ databases">
        <title>Depth-based differentiation of microbial function through sediment-hosted aquifers and enrichment of novel symbionts in the deep terrestrial subsurface.</title>
        <authorList>
            <person name="Probst A.J."/>
            <person name="Ladd B."/>
            <person name="Jarett J.K."/>
            <person name="Geller-Mcgrath D.E."/>
            <person name="Sieber C.M.K."/>
            <person name="Emerson J.B."/>
            <person name="Anantharaman K."/>
            <person name="Thomas B.C."/>
            <person name="Malmstrom R."/>
            <person name="Stieglmeier M."/>
            <person name="Klingl A."/>
            <person name="Woyke T."/>
            <person name="Ryan C.M."/>
            <person name="Banfield J.F."/>
        </authorList>
    </citation>
    <scope>NUCLEOTIDE SEQUENCE [LARGE SCALE GENOMIC DNA]</scope>
</reference>
<keyword evidence="7" id="KW-0819">tRNA processing</keyword>
<feature type="binding site" evidence="15">
    <location>
        <position position="103"/>
    </location>
    <ligand>
        <name>[4Fe-4S] cluster</name>
        <dbReference type="ChEBI" id="CHEBI:49883"/>
        <note>4Fe-4S-S-AdoMet</note>
    </ligand>
</feature>
<evidence type="ECO:0000256" key="10">
    <source>
        <dbReference type="ARBA" id="ARBA00023004"/>
    </source>
</evidence>
<keyword evidence="11 15" id="KW-0411">Iron-sulfur</keyword>
<dbReference type="InterPro" id="IPR006638">
    <property type="entry name" value="Elp3/MiaA/NifB-like_rSAM"/>
</dbReference>
<dbReference type="SMART" id="SM00729">
    <property type="entry name" value="Elp3"/>
    <property type="match status" value="1"/>
</dbReference>
<dbReference type="PANTHER" id="PTHR11135:SF2">
    <property type="entry name" value="ELONGATOR COMPLEX PROTEIN 3"/>
    <property type="match status" value="1"/>
</dbReference>
<dbReference type="InterPro" id="IPR007197">
    <property type="entry name" value="rSAM"/>
</dbReference>
<organism evidence="17 18">
    <name type="scientific">Candidatus Magasanikbacteria bacterium CG10_big_fil_rev_8_21_14_0_10_36_32</name>
    <dbReference type="NCBI Taxonomy" id="1974646"/>
    <lineage>
        <taxon>Bacteria</taxon>
        <taxon>Candidatus Magasanikiibacteriota</taxon>
    </lineage>
</organism>
<dbReference type="EMBL" id="PFBV01000003">
    <property type="protein sequence ID" value="PIT88353.1"/>
    <property type="molecule type" value="Genomic_DNA"/>
</dbReference>
<feature type="binding site" evidence="15">
    <location>
        <position position="96"/>
    </location>
    <ligand>
        <name>[4Fe-4S] cluster</name>
        <dbReference type="ChEBI" id="CHEBI:49883"/>
        <note>4Fe-4S-S-AdoMet</note>
    </ligand>
</feature>
<dbReference type="InterPro" id="IPR039661">
    <property type="entry name" value="ELP3"/>
</dbReference>